<keyword evidence="10" id="KW-0067">ATP-binding</keyword>
<dbReference type="InterPro" id="IPR005467">
    <property type="entry name" value="His_kinase_dom"/>
</dbReference>
<keyword evidence="6" id="KW-0808">Transferase</keyword>
<dbReference type="Gene3D" id="3.30.565.10">
    <property type="entry name" value="Histidine kinase-like ATPase, C-terminal domain"/>
    <property type="match status" value="1"/>
</dbReference>
<reference evidence="22 23" key="1">
    <citation type="submission" date="2021-05" db="EMBL/GenBank/DDBJ databases">
        <title>Genetic and Functional Diversity in Clade A Lucinid endosymbionts from the Bahamas.</title>
        <authorList>
            <person name="Giani N.M."/>
            <person name="Engel A.S."/>
            <person name="Campbell B.J."/>
        </authorList>
    </citation>
    <scope>NUCLEOTIDE SEQUENCE [LARGE SCALE GENOMIC DNA]</scope>
    <source>
        <strain evidence="22">LUC16012Gg_MoonRockCtena</strain>
    </source>
</reference>
<evidence type="ECO:0000256" key="10">
    <source>
        <dbReference type="ARBA" id="ARBA00022840"/>
    </source>
</evidence>
<dbReference type="Gene3D" id="1.20.120.160">
    <property type="entry name" value="HPT domain"/>
    <property type="match status" value="1"/>
</dbReference>
<dbReference type="InterPro" id="IPR001789">
    <property type="entry name" value="Sig_transdc_resp-reg_receiver"/>
</dbReference>
<dbReference type="InterPro" id="IPR003661">
    <property type="entry name" value="HisK_dim/P_dom"/>
</dbReference>
<evidence type="ECO:0000256" key="1">
    <source>
        <dbReference type="ARBA" id="ARBA00000085"/>
    </source>
</evidence>
<dbReference type="SMART" id="SM00388">
    <property type="entry name" value="HisKA"/>
    <property type="match status" value="1"/>
</dbReference>
<evidence type="ECO:0000256" key="6">
    <source>
        <dbReference type="ARBA" id="ARBA00022679"/>
    </source>
</evidence>
<keyword evidence="7 18" id="KW-0812">Transmembrane</keyword>
<evidence type="ECO:0000256" key="8">
    <source>
        <dbReference type="ARBA" id="ARBA00022741"/>
    </source>
</evidence>
<dbReference type="PRINTS" id="PR00344">
    <property type="entry name" value="BCTRLSENSOR"/>
</dbReference>
<protein>
    <recommendedName>
        <fullName evidence="15">Sensory/regulatory protein RpfC</fullName>
        <ecNumber evidence="3">2.7.13.3</ecNumber>
    </recommendedName>
</protein>
<keyword evidence="11 18" id="KW-1133">Transmembrane helix</keyword>
<evidence type="ECO:0000256" key="15">
    <source>
        <dbReference type="ARBA" id="ARBA00068150"/>
    </source>
</evidence>
<dbReference type="Pfam" id="PF00512">
    <property type="entry name" value="HisKA"/>
    <property type="match status" value="1"/>
</dbReference>
<evidence type="ECO:0000259" key="20">
    <source>
        <dbReference type="PROSITE" id="PS50110"/>
    </source>
</evidence>
<comment type="caution">
    <text evidence="22">The sequence shown here is derived from an EMBL/GenBank/DDBJ whole genome shotgun (WGS) entry which is preliminary data.</text>
</comment>
<evidence type="ECO:0000259" key="19">
    <source>
        <dbReference type="PROSITE" id="PS50109"/>
    </source>
</evidence>
<dbReference type="PROSITE" id="PS50110">
    <property type="entry name" value="RESPONSE_REGULATORY"/>
    <property type="match status" value="1"/>
</dbReference>
<gene>
    <name evidence="22" type="ORF">KME65_16345</name>
</gene>
<evidence type="ECO:0000256" key="5">
    <source>
        <dbReference type="ARBA" id="ARBA00022553"/>
    </source>
</evidence>
<evidence type="ECO:0000256" key="4">
    <source>
        <dbReference type="ARBA" id="ARBA00022475"/>
    </source>
</evidence>
<evidence type="ECO:0000313" key="23">
    <source>
        <dbReference type="Proteomes" id="UP000770889"/>
    </source>
</evidence>
<feature type="modified residue" description="4-aspartylphosphate" evidence="17">
    <location>
        <position position="620"/>
    </location>
</feature>
<dbReference type="Proteomes" id="UP000770889">
    <property type="component" value="Unassembled WGS sequence"/>
</dbReference>
<dbReference type="InterPro" id="IPR008207">
    <property type="entry name" value="Sig_transdc_His_kin_Hpt_dom"/>
</dbReference>
<dbReference type="Pfam" id="PF00072">
    <property type="entry name" value="Response_reg"/>
    <property type="match status" value="1"/>
</dbReference>
<dbReference type="EMBL" id="JAHHGM010000018">
    <property type="protein sequence ID" value="MBT2990527.1"/>
    <property type="molecule type" value="Genomic_DNA"/>
</dbReference>
<comment type="subunit">
    <text evidence="14">At low DSF concentrations, interacts with RpfF.</text>
</comment>
<feature type="domain" description="HPt" evidence="21">
    <location>
        <begin position="725"/>
        <end position="818"/>
    </location>
</feature>
<dbReference type="CDD" id="cd17546">
    <property type="entry name" value="REC_hyHK_CKI1_RcsC-like"/>
    <property type="match status" value="1"/>
</dbReference>
<dbReference type="GO" id="GO:0005886">
    <property type="term" value="C:plasma membrane"/>
    <property type="evidence" value="ECO:0007669"/>
    <property type="project" value="UniProtKB-SubCell"/>
</dbReference>
<dbReference type="Pfam" id="PF02518">
    <property type="entry name" value="HATPase_c"/>
    <property type="match status" value="1"/>
</dbReference>
<dbReference type="FunFam" id="1.10.287.130:FF:000002">
    <property type="entry name" value="Two-component osmosensing histidine kinase"/>
    <property type="match status" value="1"/>
</dbReference>
<dbReference type="EC" id="2.7.13.3" evidence="3"/>
<dbReference type="PROSITE" id="PS50894">
    <property type="entry name" value="HPT"/>
    <property type="match status" value="1"/>
</dbReference>
<keyword evidence="5 17" id="KW-0597">Phosphoprotein</keyword>
<keyword evidence="9" id="KW-0418">Kinase</keyword>
<dbReference type="InterPro" id="IPR036641">
    <property type="entry name" value="HPT_dom_sf"/>
</dbReference>
<name>A0A944QUV2_9GAMM</name>
<sequence length="830" mass="92271">MTKQNTNYSPTLVHGFMARFKNRPDTEHEQSLVRIAITVIVLIYLGVSSLFGEPSESAKHGLIILSLFLVFSTTIIIGIAINPGISITRRIICMFGDMGMISYLLYYYGQMMTPLYVVYLWVSSGYGLRYGNRYLAASTALAAIGFFLVMRYNAEWRNDPTIGWSLWIGLIVLPMYIASLLAKLSRALAAAESANEAKSRFLANMSHEIRTPINGVIGLLELLSANPLPEKQKSLVDGAQSSAAMLLHLINDVLDISKIEAGGISIKNARFDLHALLNGVLGLFDTEVRKKNLILKRYIDPACPYWLIGDELHLRQVLINLVSNAVKFTERGWVEVRLEVDSVTNERVQFRIIVNDTGIGISEEAKNYIFDPFRQEDERITRRFGGTGLGMSIAKQLVELMKGELTVSSELGKGSQFTLHLDCERTNAPVVSKQLKYPNGISLISNDSHLIEKLRTWLGVWKLDCRVNMGITTSNEFDEKVVLIDARCFDREDVSALGKAETTDRNLVIITDKAYEWLDNSGVDYVSVLPLPLDRERLYTVLHSLQTVTFDDNELQSNQKKATVKPLVKGNILVAEDNKINQRVTRGFLEQDGHKVVVVDNGDEALDQLEAQKFDLAIVDMMMPGHGGLDVIKLFRHTEGKRLGMPFIVLTANVSTDAREACESMGVKYLSKPLKGIDLKAEVQQLLISRKGSEDNSNIGHAVELSDTPIIEDDIFQDLVELLGNGARLEATVQDFYSDTERLLKEMDSFLNSNDWCSVADSAHGLKSAAVGIGAKQLALAARNLEQEMLKIPPRVHKDPLAGIQSAYRAVRDELQSRTTVLGNSSSGLT</sequence>
<evidence type="ECO:0000256" key="7">
    <source>
        <dbReference type="ARBA" id="ARBA00022692"/>
    </source>
</evidence>
<evidence type="ECO:0000256" key="9">
    <source>
        <dbReference type="ARBA" id="ARBA00022777"/>
    </source>
</evidence>
<dbReference type="SUPFAM" id="SSF55874">
    <property type="entry name" value="ATPase domain of HSP90 chaperone/DNA topoisomerase II/histidine kinase"/>
    <property type="match status" value="1"/>
</dbReference>
<evidence type="ECO:0000256" key="13">
    <source>
        <dbReference type="ARBA" id="ARBA00023136"/>
    </source>
</evidence>
<comment type="subcellular location">
    <subcellularLocation>
        <location evidence="2">Cell membrane</location>
        <topology evidence="2">Multi-pass membrane protein</topology>
    </subcellularLocation>
</comment>
<feature type="modified residue" description="Phosphohistidine" evidence="16">
    <location>
        <position position="764"/>
    </location>
</feature>
<feature type="transmembrane region" description="Helical" evidence="18">
    <location>
        <begin position="134"/>
        <end position="152"/>
    </location>
</feature>
<keyword evidence="4" id="KW-1003">Cell membrane</keyword>
<feature type="transmembrane region" description="Helical" evidence="18">
    <location>
        <begin position="103"/>
        <end position="122"/>
    </location>
</feature>
<evidence type="ECO:0000259" key="21">
    <source>
        <dbReference type="PROSITE" id="PS50894"/>
    </source>
</evidence>
<proteinExistence type="predicted"/>
<dbReference type="Pfam" id="PF01627">
    <property type="entry name" value="Hpt"/>
    <property type="match status" value="1"/>
</dbReference>
<dbReference type="Gene3D" id="3.40.50.2300">
    <property type="match status" value="1"/>
</dbReference>
<evidence type="ECO:0000256" key="16">
    <source>
        <dbReference type="PROSITE-ProRule" id="PRU00110"/>
    </source>
</evidence>
<dbReference type="SMART" id="SM00448">
    <property type="entry name" value="REC"/>
    <property type="match status" value="1"/>
</dbReference>
<dbReference type="SUPFAM" id="SSF47384">
    <property type="entry name" value="Homodimeric domain of signal transducing histidine kinase"/>
    <property type="match status" value="1"/>
</dbReference>
<dbReference type="PANTHER" id="PTHR45339:SF1">
    <property type="entry name" value="HYBRID SIGNAL TRANSDUCTION HISTIDINE KINASE J"/>
    <property type="match status" value="1"/>
</dbReference>
<dbReference type="FunFam" id="3.30.565.10:FF:000010">
    <property type="entry name" value="Sensor histidine kinase RcsC"/>
    <property type="match status" value="1"/>
</dbReference>
<evidence type="ECO:0000256" key="18">
    <source>
        <dbReference type="SAM" id="Phobius"/>
    </source>
</evidence>
<feature type="transmembrane region" description="Helical" evidence="18">
    <location>
        <begin position="164"/>
        <end position="182"/>
    </location>
</feature>
<evidence type="ECO:0000256" key="12">
    <source>
        <dbReference type="ARBA" id="ARBA00023012"/>
    </source>
</evidence>
<dbReference type="InterPro" id="IPR003594">
    <property type="entry name" value="HATPase_dom"/>
</dbReference>
<dbReference type="SUPFAM" id="SSF47226">
    <property type="entry name" value="Histidine-containing phosphotransfer domain, HPT domain"/>
    <property type="match status" value="1"/>
</dbReference>
<feature type="domain" description="Response regulatory" evidence="20">
    <location>
        <begin position="571"/>
        <end position="687"/>
    </location>
</feature>
<evidence type="ECO:0000256" key="11">
    <source>
        <dbReference type="ARBA" id="ARBA00022989"/>
    </source>
</evidence>
<evidence type="ECO:0000256" key="2">
    <source>
        <dbReference type="ARBA" id="ARBA00004651"/>
    </source>
</evidence>
<dbReference type="InterPro" id="IPR036097">
    <property type="entry name" value="HisK_dim/P_sf"/>
</dbReference>
<dbReference type="InterPro" id="IPR011006">
    <property type="entry name" value="CheY-like_superfamily"/>
</dbReference>
<dbReference type="InterPro" id="IPR036890">
    <property type="entry name" value="HATPase_C_sf"/>
</dbReference>
<evidence type="ECO:0000256" key="14">
    <source>
        <dbReference type="ARBA" id="ARBA00064003"/>
    </source>
</evidence>
<feature type="transmembrane region" description="Helical" evidence="18">
    <location>
        <begin position="31"/>
        <end position="51"/>
    </location>
</feature>
<dbReference type="SUPFAM" id="SSF52172">
    <property type="entry name" value="CheY-like"/>
    <property type="match status" value="1"/>
</dbReference>
<dbReference type="AlphaFoldDB" id="A0A944QUV2"/>
<keyword evidence="8" id="KW-0547">Nucleotide-binding</keyword>
<keyword evidence="13 18" id="KW-0472">Membrane</keyword>
<feature type="domain" description="Histidine kinase" evidence="19">
    <location>
        <begin position="204"/>
        <end position="425"/>
    </location>
</feature>
<dbReference type="SMART" id="SM00387">
    <property type="entry name" value="HATPase_c"/>
    <property type="match status" value="1"/>
</dbReference>
<comment type="catalytic activity">
    <reaction evidence="1">
        <text>ATP + protein L-histidine = ADP + protein N-phospho-L-histidine.</text>
        <dbReference type="EC" id="2.7.13.3"/>
    </reaction>
</comment>
<dbReference type="InterPro" id="IPR004358">
    <property type="entry name" value="Sig_transdc_His_kin-like_C"/>
</dbReference>
<accession>A0A944QUV2</accession>
<feature type="transmembrane region" description="Helical" evidence="18">
    <location>
        <begin position="63"/>
        <end position="82"/>
    </location>
</feature>
<evidence type="ECO:0000256" key="17">
    <source>
        <dbReference type="PROSITE-ProRule" id="PRU00169"/>
    </source>
</evidence>
<dbReference type="PANTHER" id="PTHR45339">
    <property type="entry name" value="HYBRID SIGNAL TRANSDUCTION HISTIDINE KINASE J"/>
    <property type="match status" value="1"/>
</dbReference>
<dbReference type="GO" id="GO:0005524">
    <property type="term" value="F:ATP binding"/>
    <property type="evidence" value="ECO:0007669"/>
    <property type="project" value="UniProtKB-KW"/>
</dbReference>
<organism evidence="22 23">
    <name type="scientific">Candidatus Thiodiazotropha taylori</name>
    <dbReference type="NCBI Taxonomy" id="2792791"/>
    <lineage>
        <taxon>Bacteria</taxon>
        <taxon>Pseudomonadati</taxon>
        <taxon>Pseudomonadota</taxon>
        <taxon>Gammaproteobacteria</taxon>
        <taxon>Chromatiales</taxon>
        <taxon>Sedimenticolaceae</taxon>
        <taxon>Candidatus Thiodiazotropha</taxon>
    </lineage>
</organism>
<evidence type="ECO:0000313" key="22">
    <source>
        <dbReference type="EMBL" id="MBT2990527.1"/>
    </source>
</evidence>
<dbReference type="GO" id="GO:0000155">
    <property type="term" value="F:phosphorelay sensor kinase activity"/>
    <property type="evidence" value="ECO:0007669"/>
    <property type="project" value="InterPro"/>
</dbReference>
<dbReference type="CDD" id="cd16922">
    <property type="entry name" value="HATPase_EvgS-ArcB-TorS-like"/>
    <property type="match status" value="1"/>
</dbReference>
<keyword evidence="12" id="KW-0902">Two-component regulatory system</keyword>
<dbReference type="Gene3D" id="1.10.287.130">
    <property type="match status" value="1"/>
</dbReference>
<dbReference type="CDD" id="cd00082">
    <property type="entry name" value="HisKA"/>
    <property type="match status" value="1"/>
</dbReference>
<evidence type="ECO:0000256" key="3">
    <source>
        <dbReference type="ARBA" id="ARBA00012438"/>
    </source>
</evidence>
<dbReference type="PROSITE" id="PS50109">
    <property type="entry name" value="HIS_KIN"/>
    <property type="match status" value="1"/>
</dbReference>